<gene>
    <name evidence="6" type="ORF">EOD42_11155</name>
</gene>
<evidence type="ECO:0000313" key="7">
    <source>
        <dbReference type="Proteomes" id="UP000282957"/>
    </source>
</evidence>
<dbReference type="EMBL" id="SACL01000003">
    <property type="protein sequence ID" value="RVT96950.1"/>
    <property type="molecule type" value="Genomic_DNA"/>
</dbReference>
<dbReference type="AlphaFoldDB" id="A0A437MH18"/>
<dbReference type="InterPro" id="IPR014757">
    <property type="entry name" value="Tscrpt_reg_IclR_C"/>
</dbReference>
<evidence type="ECO:0000256" key="1">
    <source>
        <dbReference type="ARBA" id="ARBA00023015"/>
    </source>
</evidence>
<evidence type="ECO:0000313" key="6">
    <source>
        <dbReference type="EMBL" id="RVT96950.1"/>
    </source>
</evidence>
<evidence type="ECO:0000259" key="4">
    <source>
        <dbReference type="PROSITE" id="PS51077"/>
    </source>
</evidence>
<feature type="domain" description="HTH iclR-type" evidence="4">
    <location>
        <begin position="22"/>
        <end position="84"/>
    </location>
</feature>
<evidence type="ECO:0000256" key="2">
    <source>
        <dbReference type="ARBA" id="ARBA00023125"/>
    </source>
</evidence>
<dbReference type="SUPFAM" id="SSF46785">
    <property type="entry name" value="Winged helix' DNA-binding domain"/>
    <property type="match status" value="1"/>
</dbReference>
<dbReference type="InterPro" id="IPR036390">
    <property type="entry name" value="WH_DNA-bd_sf"/>
</dbReference>
<dbReference type="PROSITE" id="PS51078">
    <property type="entry name" value="ICLR_ED"/>
    <property type="match status" value="1"/>
</dbReference>
<proteinExistence type="predicted"/>
<evidence type="ECO:0000256" key="3">
    <source>
        <dbReference type="ARBA" id="ARBA00023163"/>
    </source>
</evidence>
<keyword evidence="1" id="KW-0805">Transcription regulation</keyword>
<dbReference type="Pfam" id="PF01614">
    <property type="entry name" value="IclR_C"/>
    <property type="match status" value="1"/>
</dbReference>
<feature type="domain" description="IclR-ED" evidence="5">
    <location>
        <begin position="85"/>
        <end position="265"/>
    </location>
</feature>
<dbReference type="PROSITE" id="PS51077">
    <property type="entry name" value="HTH_ICLR"/>
    <property type="match status" value="1"/>
</dbReference>
<dbReference type="SMART" id="SM00346">
    <property type="entry name" value="HTH_ICLR"/>
    <property type="match status" value="1"/>
</dbReference>
<dbReference type="GO" id="GO:0003677">
    <property type="term" value="F:DNA binding"/>
    <property type="evidence" value="ECO:0007669"/>
    <property type="project" value="UniProtKB-KW"/>
</dbReference>
<dbReference type="RefSeq" id="WP_127787597.1">
    <property type="nucleotide sequence ID" value="NZ_SACL01000003.1"/>
</dbReference>
<dbReference type="PANTHER" id="PTHR30136">
    <property type="entry name" value="HELIX-TURN-HELIX TRANSCRIPTIONAL REGULATOR, ICLR FAMILY"/>
    <property type="match status" value="1"/>
</dbReference>
<dbReference type="InterPro" id="IPR036388">
    <property type="entry name" value="WH-like_DNA-bd_sf"/>
</dbReference>
<evidence type="ECO:0000259" key="5">
    <source>
        <dbReference type="PROSITE" id="PS51078"/>
    </source>
</evidence>
<name>A0A437MH18_9PROT</name>
<keyword evidence="7" id="KW-1185">Reference proteome</keyword>
<dbReference type="Pfam" id="PF09339">
    <property type="entry name" value="HTH_IclR"/>
    <property type="match status" value="1"/>
</dbReference>
<sequence length="265" mass="29358">MSKPNFSPGPPGAEPVDPRLFIQAVERAFRVLEAFGTNPQPMSLSEIAAATGTDKSGAQRLCYTLRRLGYLRMDPMGRGFLPGILALDRSYDFLRTHELVQRSASPLGELRRTAQERVDLSLWDDIHIVYAMRLQSRRETFHATLVGRRLPIALSSGGRAMMALMDDAVVEDILARCDRRPMTPRTITEIPALRALIAEARECGYAVAVEQALLGEVVLAAAIRDRQGRPIGAVHIAGSLSDWSVEDFRRRMAPMAMETARSLSE</sequence>
<keyword evidence="2" id="KW-0238">DNA-binding</keyword>
<dbReference type="InterPro" id="IPR050707">
    <property type="entry name" value="HTH_MetabolicPath_Reg"/>
</dbReference>
<dbReference type="Gene3D" id="3.30.450.40">
    <property type="match status" value="1"/>
</dbReference>
<dbReference type="InterPro" id="IPR029016">
    <property type="entry name" value="GAF-like_dom_sf"/>
</dbReference>
<comment type="caution">
    <text evidence="6">The sequence shown here is derived from an EMBL/GenBank/DDBJ whole genome shotgun (WGS) entry which is preliminary data.</text>
</comment>
<dbReference type="GO" id="GO:0003700">
    <property type="term" value="F:DNA-binding transcription factor activity"/>
    <property type="evidence" value="ECO:0007669"/>
    <property type="project" value="TreeGrafter"/>
</dbReference>
<accession>A0A437MH18</accession>
<protein>
    <submittedName>
        <fullName evidence="6">IclR family transcriptional regulator</fullName>
    </submittedName>
</protein>
<dbReference type="OrthoDB" id="6057486at2"/>
<organism evidence="6 7">
    <name type="scientific">Rhodovarius crocodyli</name>
    <dbReference type="NCBI Taxonomy" id="1979269"/>
    <lineage>
        <taxon>Bacteria</taxon>
        <taxon>Pseudomonadati</taxon>
        <taxon>Pseudomonadota</taxon>
        <taxon>Alphaproteobacteria</taxon>
        <taxon>Acetobacterales</taxon>
        <taxon>Roseomonadaceae</taxon>
        <taxon>Rhodovarius</taxon>
    </lineage>
</organism>
<dbReference type="Proteomes" id="UP000282957">
    <property type="component" value="Unassembled WGS sequence"/>
</dbReference>
<dbReference type="SUPFAM" id="SSF55781">
    <property type="entry name" value="GAF domain-like"/>
    <property type="match status" value="1"/>
</dbReference>
<dbReference type="PANTHER" id="PTHR30136:SF35">
    <property type="entry name" value="HTH-TYPE TRANSCRIPTIONAL REGULATOR RV1719"/>
    <property type="match status" value="1"/>
</dbReference>
<dbReference type="GO" id="GO:0045892">
    <property type="term" value="P:negative regulation of DNA-templated transcription"/>
    <property type="evidence" value="ECO:0007669"/>
    <property type="project" value="TreeGrafter"/>
</dbReference>
<dbReference type="InterPro" id="IPR005471">
    <property type="entry name" value="Tscrpt_reg_IclR_N"/>
</dbReference>
<reference evidence="6 7" key="1">
    <citation type="submission" date="2019-01" db="EMBL/GenBank/DDBJ databases">
        <authorList>
            <person name="Chen W.-M."/>
        </authorList>
    </citation>
    <scope>NUCLEOTIDE SEQUENCE [LARGE SCALE GENOMIC DNA]</scope>
    <source>
        <strain evidence="6 7">CCP-6</strain>
    </source>
</reference>
<keyword evidence="3" id="KW-0804">Transcription</keyword>
<dbReference type="Gene3D" id="1.10.10.10">
    <property type="entry name" value="Winged helix-like DNA-binding domain superfamily/Winged helix DNA-binding domain"/>
    <property type="match status" value="1"/>
</dbReference>